<evidence type="ECO:0000256" key="11">
    <source>
        <dbReference type="ARBA" id="ARBA00022840"/>
    </source>
</evidence>
<evidence type="ECO:0000256" key="9">
    <source>
        <dbReference type="ARBA" id="ARBA00022806"/>
    </source>
</evidence>
<dbReference type="Gene3D" id="3.30.470.30">
    <property type="entry name" value="DNA ligase/mRNA capping enzyme"/>
    <property type="match status" value="1"/>
</dbReference>
<comment type="catalytic activity">
    <reaction evidence="17">
        <text>NAD(+) + (deoxyribonucleotide)n-3'-hydroxyl + 5'-phospho-(deoxyribonucleotide)m = (deoxyribonucleotide)n+m + AMP + beta-nicotinamide D-nucleotide.</text>
        <dbReference type="EC" id="6.5.1.2"/>
    </reaction>
</comment>
<dbReference type="FunFam" id="1.10.486.10:FF:000003">
    <property type="entry name" value="ATP-dependent DNA helicase"/>
    <property type="match status" value="1"/>
</dbReference>
<reference evidence="25" key="2">
    <citation type="submission" date="2020-02" db="EMBL/GenBank/DDBJ databases">
        <authorList>
            <person name="Studholme D.J."/>
        </authorList>
    </citation>
    <scope>NUCLEOTIDE SEQUENCE</scope>
    <source>
        <strain evidence="25">00238/432</strain>
    </source>
</reference>
<evidence type="ECO:0000256" key="6">
    <source>
        <dbReference type="ARBA" id="ARBA00022741"/>
    </source>
</evidence>
<comment type="caution">
    <text evidence="25">The sequence shown here is derived from an EMBL/GenBank/DDBJ whole genome shotgun (WGS) entry which is preliminary data.</text>
</comment>
<dbReference type="CDD" id="cd00114">
    <property type="entry name" value="LIGANc"/>
    <property type="match status" value="1"/>
</dbReference>
<evidence type="ECO:0000256" key="21">
    <source>
        <dbReference type="SAM" id="MobiDB-lite"/>
    </source>
</evidence>
<dbReference type="FunFam" id="1.10.150.20:FF:000007">
    <property type="entry name" value="DNA ligase"/>
    <property type="match status" value="1"/>
</dbReference>
<keyword evidence="6 20" id="KW-0547">Nucleotide-binding</keyword>
<dbReference type="SUPFAM" id="SSF47781">
    <property type="entry name" value="RuvA domain 2-like"/>
    <property type="match status" value="1"/>
</dbReference>
<evidence type="ECO:0000256" key="13">
    <source>
        <dbReference type="ARBA" id="ARBA00023027"/>
    </source>
</evidence>
<sequence length="1303" mass="147104">MQDRVSQLVGGAQGRDIWVSTFHSMCVRILRRDIERIGFTSNFSILDSSDQLSVIRSCMKDQNIDTKKFEPKAVQSMMSTAKNELISPEQYEKQAADYFEGIVAKVYKMYQKKLRANNSLDFDDLIMATIQLFKEVPEVLDFYQKKFQYIHVDEYQDTNRAQYMLCRMLADSHHRICVVGDSDQSIYRWRGADISNILNFEKDYPEASTILLEQNYRSTSNILNAANEVIGLNTGRKPKKLWTDKEGGSKIKVYRADSEHDEGYFVTSEISKNVKNGKSYQNHAILYRTNAQSRVIEEILIKSDIPYQIVGGIKFYDRKEIKDILAYLRLLSNPDDDISLTRIINVPKRSIGDTTVAKLAAAAGERGISIFRVLQVVDDLGFAGRTRNALVEFYDMIAALHQMVEYLSVTELTEKILEMSQYRLEMQNENTLESRARLENIDEFLSVTMEFEKNNEEKTLVSFLTDLALIADIDSMNDDEEDQSDAVTLMTMHSAKGLEFPVVFIVGMEEGVFPHSRAFMDNEELEEERRLAYVGITRAEEQLFLSCAQMRTLFGRTTANPPSRFLDEIPDELKEDTSMARDRYRRGSSAGSGNDTELQIAFPAPVGLKRLLAGFAPITKIQIIITEGWPCMDPMHRMEQLVTELNQHNYQYYTMDQPQISDKEYDLLYDELVTLEQESGMVLPDSPTQRVGGELLKGFTPHRHLSSLWSLDKAQNIEQLRSWNTRVLKLVNDYNTKNPDNPLPEPGYVIELKFDGLTLNLTYTNGELVQASTRGNGTVGEGILAQVRTIKSVPLKIPYTGGTIEVQGEGIMNLSVLNRYNETAAEPLKNARNAAAGALRNLNPKTTAERRLNAYFYNVGYSDDIQFANHQEMMDFLRENRFKVNPSITYFHEFDDVMEQLAAIQESRGQLDYLIDGAVIKITDMRTREALGYTDKFPRWAVAYKFEAEETTTVLNSVVWNVGRTGKVTPLARVEPVELAGVTVQNCTLNNVGDIERKNLKFALGTRVFIRRSNDVIPEILGKVTEESDGEEIVFPEQCPACGFPLEQRGAHLFCNNKLACKPQTVARISHFASRDAMDIETFSEKTAIQLYDELNVREPADLYTLQFDDLVKLERFGEKKANNLIAALEQSKNRDLASFLYSLGIPNTGKSTTRMLADHYRDLHAIMNATAEELVELPDVGGIVAESIVTFFADPFTQAAIEKMLNLGVKAQAPEAPAAIVEDSFFSGKTVVLTGTLHQLTREEATQRLEALGAKVTGSVSKKTDLVIAGEKAGSKLAKAHDLGIPTIEDEDELVRLLNQQG</sequence>
<comment type="catalytic activity">
    <reaction evidence="18">
        <text>Couples ATP hydrolysis with the unwinding of duplex DNA by translocating in the 3'-5' direction.</text>
        <dbReference type="EC" id="5.6.2.4"/>
    </reaction>
</comment>
<dbReference type="EMBL" id="AOFI03000042">
    <property type="protein sequence ID" value="KAF4323382.1"/>
    <property type="molecule type" value="Genomic_DNA"/>
</dbReference>
<dbReference type="CDD" id="cd17748">
    <property type="entry name" value="BRCT_DNA_ligase_like"/>
    <property type="match status" value="1"/>
</dbReference>
<evidence type="ECO:0000313" key="25">
    <source>
        <dbReference type="EMBL" id="KAF4323382.1"/>
    </source>
</evidence>
<dbReference type="Pfam" id="PF00580">
    <property type="entry name" value="UvrD-helicase"/>
    <property type="match status" value="1"/>
</dbReference>
<dbReference type="GO" id="GO:0033202">
    <property type="term" value="C:DNA helicase complex"/>
    <property type="evidence" value="ECO:0007669"/>
    <property type="project" value="TreeGrafter"/>
</dbReference>
<evidence type="ECO:0000256" key="15">
    <source>
        <dbReference type="ARBA" id="ARBA00023204"/>
    </source>
</evidence>
<dbReference type="InterPro" id="IPR013839">
    <property type="entry name" value="DNAligase_adenylation"/>
</dbReference>
<evidence type="ECO:0000256" key="14">
    <source>
        <dbReference type="ARBA" id="ARBA00023125"/>
    </source>
</evidence>
<dbReference type="InterPro" id="IPR010994">
    <property type="entry name" value="RuvA_2-like"/>
</dbReference>
<dbReference type="Gene3D" id="2.40.50.140">
    <property type="entry name" value="Nucleic acid-binding proteins"/>
    <property type="match status" value="1"/>
</dbReference>
<dbReference type="Gene3D" id="1.10.287.610">
    <property type="entry name" value="Helix hairpin bin"/>
    <property type="match status" value="1"/>
</dbReference>
<dbReference type="GO" id="GO:0003677">
    <property type="term" value="F:DNA binding"/>
    <property type="evidence" value="ECO:0007669"/>
    <property type="project" value="UniProtKB-KW"/>
</dbReference>
<dbReference type="InterPro" id="IPR013986">
    <property type="entry name" value="DExx_box_DNA_helicase_dom_sf"/>
</dbReference>
<dbReference type="PROSITE" id="PS50172">
    <property type="entry name" value="BRCT"/>
    <property type="match status" value="1"/>
</dbReference>
<dbReference type="InterPro" id="IPR000212">
    <property type="entry name" value="DNA_helicase_UvrD/REP"/>
</dbReference>
<evidence type="ECO:0000256" key="18">
    <source>
        <dbReference type="ARBA" id="ARBA00034617"/>
    </source>
</evidence>
<feature type="domain" description="UvrD-like helicase ATP-binding" evidence="23">
    <location>
        <begin position="1"/>
        <end position="219"/>
    </location>
</feature>
<evidence type="ECO:0000256" key="7">
    <source>
        <dbReference type="ARBA" id="ARBA00022763"/>
    </source>
</evidence>
<dbReference type="InterPro" id="IPR014016">
    <property type="entry name" value="UvrD-like_ATP-bd"/>
</dbReference>
<dbReference type="SUPFAM" id="SSF50249">
    <property type="entry name" value="Nucleic acid-binding proteins"/>
    <property type="match status" value="1"/>
</dbReference>
<dbReference type="InterPro" id="IPR036420">
    <property type="entry name" value="BRCT_dom_sf"/>
</dbReference>
<dbReference type="NCBIfam" id="TIGR00575">
    <property type="entry name" value="dnlj"/>
    <property type="match status" value="1"/>
</dbReference>
<keyword evidence="16" id="KW-0413">Isomerase</keyword>
<dbReference type="InterPro" id="IPR003583">
    <property type="entry name" value="Hlx-hairpin-Hlx_DNA-bd_motif"/>
</dbReference>
<keyword evidence="5" id="KW-0479">Metal-binding</keyword>
<evidence type="ECO:0000256" key="4">
    <source>
        <dbReference type="ARBA" id="ARBA00022705"/>
    </source>
</evidence>
<dbReference type="SMART" id="SM00278">
    <property type="entry name" value="HhH1"/>
    <property type="match status" value="3"/>
</dbReference>
<evidence type="ECO:0000259" key="23">
    <source>
        <dbReference type="PROSITE" id="PS51198"/>
    </source>
</evidence>
<dbReference type="GO" id="GO:0005829">
    <property type="term" value="C:cytosol"/>
    <property type="evidence" value="ECO:0007669"/>
    <property type="project" value="TreeGrafter"/>
</dbReference>
<keyword evidence="11 20" id="KW-0067">ATP-binding</keyword>
<evidence type="ECO:0000313" key="26">
    <source>
        <dbReference type="Proteomes" id="UP000702964"/>
    </source>
</evidence>
<dbReference type="GO" id="GO:0046872">
    <property type="term" value="F:metal ion binding"/>
    <property type="evidence" value="ECO:0007669"/>
    <property type="project" value="UniProtKB-KW"/>
</dbReference>
<dbReference type="GO" id="GO:0003911">
    <property type="term" value="F:DNA ligase (NAD+) activity"/>
    <property type="evidence" value="ECO:0007669"/>
    <property type="project" value="UniProtKB-EC"/>
</dbReference>
<dbReference type="Pfam" id="PF12826">
    <property type="entry name" value="HHH_2"/>
    <property type="match status" value="1"/>
</dbReference>
<dbReference type="NCBIfam" id="NF005932">
    <property type="entry name" value="PRK07956.1"/>
    <property type="match status" value="1"/>
</dbReference>
<dbReference type="SUPFAM" id="SSF52113">
    <property type="entry name" value="BRCT domain"/>
    <property type="match status" value="1"/>
</dbReference>
<feature type="domain" description="UvrD-like helicase C-terminal" evidence="24">
    <location>
        <begin position="220"/>
        <end position="497"/>
    </location>
</feature>
<dbReference type="SUPFAM" id="SSF52540">
    <property type="entry name" value="P-loop containing nucleoside triphosphate hydrolases"/>
    <property type="match status" value="1"/>
</dbReference>
<protein>
    <recommendedName>
        <fullName evidence="27">DNA helicase</fullName>
    </recommendedName>
</protein>
<comment type="similarity">
    <text evidence="2">Belongs to the helicase family. UvrD subfamily.</text>
</comment>
<dbReference type="GO" id="GO:0005524">
    <property type="term" value="F:ATP binding"/>
    <property type="evidence" value="ECO:0007669"/>
    <property type="project" value="UniProtKB-UniRule"/>
</dbReference>
<dbReference type="CDD" id="cd17932">
    <property type="entry name" value="DEXQc_UvrD"/>
    <property type="match status" value="1"/>
</dbReference>
<dbReference type="SMART" id="SM00532">
    <property type="entry name" value="LIGANc"/>
    <property type="match status" value="1"/>
</dbReference>
<dbReference type="InterPro" id="IPR001357">
    <property type="entry name" value="BRCT_dom"/>
</dbReference>
<dbReference type="Gene3D" id="3.40.50.10190">
    <property type="entry name" value="BRCT domain"/>
    <property type="match status" value="1"/>
</dbReference>
<evidence type="ECO:0000259" key="22">
    <source>
        <dbReference type="PROSITE" id="PS50172"/>
    </source>
</evidence>
<evidence type="ECO:0000256" key="17">
    <source>
        <dbReference type="ARBA" id="ARBA00034005"/>
    </source>
</evidence>
<keyword evidence="15" id="KW-0234">DNA repair</keyword>
<evidence type="ECO:0000256" key="8">
    <source>
        <dbReference type="ARBA" id="ARBA00022801"/>
    </source>
</evidence>
<dbReference type="PANTHER" id="PTHR11070">
    <property type="entry name" value="UVRD / RECB / PCRA DNA HELICASE FAMILY MEMBER"/>
    <property type="match status" value="1"/>
</dbReference>
<dbReference type="Gene3D" id="3.40.50.300">
    <property type="entry name" value="P-loop containing nucleotide triphosphate hydrolases"/>
    <property type="match status" value="2"/>
</dbReference>
<dbReference type="InterPro" id="IPR027417">
    <property type="entry name" value="P-loop_NTPase"/>
</dbReference>
<dbReference type="Pfam" id="PF13361">
    <property type="entry name" value="UvrD_C"/>
    <property type="match status" value="1"/>
</dbReference>
<dbReference type="FunFam" id="1.10.10.160:FF:000001">
    <property type="entry name" value="ATP-dependent DNA helicase"/>
    <property type="match status" value="1"/>
</dbReference>
<dbReference type="Gene3D" id="1.10.486.10">
    <property type="entry name" value="PCRA, domain 4"/>
    <property type="match status" value="1"/>
</dbReference>
<dbReference type="PROSITE" id="PS51217">
    <property type="entry name" value="UVRD_HELICASE_CTER"/>
    <property type="match status" value="1"/>
</dbReference>
<feature type="region of interest" description="Disordered" evidence="21">
    <location>
        <begin position="576"/>
        <end position="596"/>
    </location>
</feature>
<accession>A0A8J4SJ90</accession>
<keyword evidence="10" id="KW-0862">Zinc</keyword>
<keyword evidence="4" id="KW-0235">DNA replication</keyword>
<gene>
    <name evidence="25" type="ORF">G195_003551</name>
</gene>
<dbReference type="Pfam" id="PF14520">
    <property type="entry name" value="HHH_5"/>
    <property type="match status" value="1"/>
</dbReference>
<dbReference type="PROSITE" id="PS51198">
    <property type="entry name" value="UVRD_HELICASE_ATP_BIND"/>
    <property type="match status" value="1"/>
</dbReference>
<dbReference type="GO" id="GO:0016787">
    <property type="term" value="F:hydrolase activity"/>
    <property type="evidence" value="ECO:0007669"/>
    <property type="project" value="UniProtKB-UniRule"/>
</dbReference>
<comment type="catalytic activity">
    <reaction evidence="19">
        <text>ATP + H2O = ADP + phosphate + H(+)</text>
        <dbReference type="Rhea" id="RHEA:13065"/>
        <dbReference type="ChEBI" id="CHEBI:15377"/>
        <dbReference type="ChEBI" id="CHEBI:15378"/>
        <dbReference type="ChEBI" id="CHEBI:30616"/>
        <dbReference type="ChEBI" id="CHEBI:43474"/>
        <dbReference type="ChEBI" id="CHEBI:456216"/>
        <dbReference type="EC" id="5.6.2.4"/>
    </reaction>
</comment>
<keyword evidence="7" id="KW-0227">DNA damage</keyword>
<evidence type="ECO:0000256" key="16">
    <source>
        <dbReference type="ARBA" id="ARBA00023235"/>
    </source>
</evidence>
<dbReference type="InterPro" id="IPR033136">
    <property type="entry name" value="DNA_ligase_CS"/>
</dbReference>
<dbReference type="InterPro" id="IPR012340">
    <property type="entry name" value="NA-bd_OB-fold"/>
</dbReference>
<keyword evidence="14" id="KW-0238">DNA-binding</keyword>
<dbReference type="CDD" id="cd18807">
    <property type="entry name" value="SF1_C_UvrD"/>
    <property type="match status" value="1"/>
</dbReference>
<comment type="caution">
    <text evidence="20">Lacks conserved residue(s) required for the propagation of feature annotation.</text>
</comment>
<dbReference type="Pfam" id="PF01653">
    <property type="entry name" value="DNA_ligase_aden"/>
    <property type="match status" value="1"/>
</dbReference>
<dbReference type="GO" id="GO:0000725">
    <property type="term" value="P:recombinational repair"/>
    <property type="evidence" value="ECO:0007669"/>
    <property type="project" value="TreeGrafter"/>
</dbReference>
<dbReference type="SUPFAM" id="SSF56091">
    <property type="entry name" value="DNA ligase/mRNA capping enzyme, catalytic domain"/>
    <property type="match status" value="1"/>
</dbReference>
<dbReference type="GO" id="GO:0043138">
    <property type="term" value="F:3'-5' DNA helicase activity"/>
    <property type="evidence" value="ECO:0007669"/>
    <property type="project" value="UniProtKB-EC"/>
</dbReference>
<dbReference type="PROSITE" id="PS01056">
    <property type="entry name" value="DNA_LIGASE_N2"/>
    <property type="match status" value="1"/>
</dbReference>
<evidence type="ECO:0000256" key="5">
    <source>
        <dbReference type="ARBA" id="ARBA00022723"/>
    </source>
</evidence>
<evidence type="ECO:0000256" key="12">
    <source>
        <dbReference type="ARBA" id="ARBA00022842"/>
    </source>
</evidence>
<dbReference type="InterPro" id="IPR041663">
    <property type="entry name" value="DisA/LigA_HHH"/>
</dbReference>
<evidence type="ECO:0000259" key="24">
    <source>
        <dbReference type="PROSITE" id="PS51217"/>
    </source>
</evidence>
<keyword evidence="13" id="KW-0520">NAD</keyword>
<dbReference type="Pfam" id="PF03120">
    <property type="entry name" value="OB_DNA_ligase"/>
    <property type="match status" value="1"/>
</dbReference>
<evidence type="ECO:0000256" key="10">
    <source>
        <dbReference type="ARBA" id="ARBA00022833"/>
    </source>
</evidence>
<dbReference type="Gene3D" id="1.10.10.160">
    <property type="match status" value="1"/>
</dbReference>
<dbReference type="Proteomes" id="UP000702964">
    <property type="component" value="Unassembled WGS sequence"/>
</dbReference>
<keyword evidence="9 20" id="KW-0347">Helicase</keyword>
<dbReference type="InterPro" id="IPR001679">
    <property type="entry name" value="DNA_ligase"/>
</dbReference>
<evidence type="ECO:0000256" key="19">
    <source>
        <dbReference type="ARBA" id="ARBA00048988"/>
    </source>
</evidence>
<evidence type="ECO:0008006" key="27">
    <source>
        <dbReference type="Google" id="ProtNLM"/>
    </source>
</evidence>
<dbReference type="PANTHER" id="PTHR11070:SF2">
    <property type="entry name" value="ATP-DEPENDENT DNA HELICASE SRS2"/>
    <property type="match status" value="1"/>
</dbReference>
<dbReference type="Pfam" id="PF21196">
    <property type="entry name" value="PcrA_UvrD_tudor"/>
    <property type="match status" value="1"/>
</dbReference>
<proteinExistence type="inferred from homology"/>
<dbReference type="GO" id="GO:0006260">
    <property type="term" value="P:DNA replication"/>
    <property type="evidence" value="ECO:0007669"/>
    <property type="project" value="UniProtKB-KW"/>
</dbReference>
<feature type="domain" description="BRCT" evidence="22">
    <location>
        <begin position="1222"/>
        <end position="1303"/>
    </location>
</feature>
<dbReference type="InterPro" id="IPR004150">
    <property type="entry name" value="NAD_DNA_ligase_OB"/>
</dbReference>
<comment type="function">
    <text evidence="1">DNA ligase that catalyzes the formation of phosphodiester linkages between 5'-phosphoryl and 3'-hydroxyl groups in double-stranded DNA using NAD as a coenzyme and as the energy source for the reaction. It is essential for DNA replication and repair of damaged DNA.</text>
</comment>
<name>A0A8J4SJ90_9STRA</name>
<keyword evidence="8 20" id="KW-0378">Hydrolase</keyword>
<evidence type="ECO:0000256" key="2">
    <source>
        <dbReference type="ARBA" id="ARBA00009922"/>
    </source>
</evidence>
<dbReference type="Pfam" id="PF00533">
    <property type="entry name" value="BRCT"/>
    <property type="match status" value="1"/>
</dbReference>
<dbReference type="HAMAP" id="MF_01588">
    <property type="entry name" value="DNA_ligase_A"/>
    <property type="match status" value="1"/>
</dbReference>
<evidence type="ECO:0000256" key="1">
    <source>
        <dbReference type="ARBA" id="ARBA00004067"/>
    </source>
</evidence>
<keyword evidence="12" id="KW-0460">Magnesium</keyword>
<dbReference type="Gene3D" id="1.10.150.20">
    <property type="entry name" value="5' to 3' exonuclease, C-terminal subdomain"/>
    <property type="match status" value="2"/>
</dbReference>
<evidence type="ECO:0000256" key="20">
    <source>
        <dbReference type="PROSITE-ProRule" id="PRU00560"/>
    </source>
</evidence>
<dbReference type="InterPro" id="IPR014017">
    <property type="entry name" value="DNA_helicase_UvrD-like_C"/>
</dbReference>
<keyword evidence="3" id="KW-0436">Ligase</keyword>
<evidence type="ECO:0000256" key="3">
    <source>
        <dbReference type="ARBA" id="ARBA00022598"/>
    </source>
</evidence>
<reference evidence="25" key="1">
    <citation type="journal article" date="2015" name="Genom Data">
        <title>Draft genome sequences of Phytophthora kernoviae and Phytophthora ramorum lineage EU2 from Scotland.</title>
        <authorList>
            <person name="Sambles C."/>
            <person name="Schlenzig A."/>
            <person name="O'Neill P."/>
            <person name="Grant M."/>
            <person name="Studholme D.J."/>
        </authorList>
    </citation>
    <scope>NUCLEOTIDE SEQUENCE</scope>
    <source>
        <strain evidence="25">00238/432</strain>
    </source>
</reference>
<dbReference type="SMART" id="SM00292">
    <property type="entry name" value="BRCT"/>
    <property type="match status" value="1"/>
</dbReference>
<organism evidence="25 26">
    <name type="scientific">Phytophthora kernoviae 00238/432</name>
    <dbReference type="NCBI Taxonomy" id="1284355"/>
    <lineage>
        <taxon>Eukaryota</taxon>
        <taxon>Sar</taxon>
        <taxon>Stramenopiles</taxon>
        <taxon>Oomycota</taxon>
        <taxon>Peronosporomycetes</taxon>
        <taxon>Peronosporales</taxon>
        <taxon>Peronosporaceae</taxon>
        <taxon>Phytophthora</taxon>
    </lineage>
</organism>
<dbReference type="InterPro" id="IPR013840">
    <property type="entry name" value="DNAligase_N"/>
</dbReference>